<sequence>MARTTTTASNGRTHVPANREQLPPHITVPVIGTLTLPSPDRLVFYGVLGALGALGVIEWPVALVVGFGHYLSEQRRFPALRQAGLAAEAA</sequence>
<feature type="region of interest" description="Disordered" evidence="1">
    <location>
        <begin position="1"/>
        <end position="20"/>
    </location>
</feature>
<protein>
    <submittedName>
        <fullName evidence="3">Uncharacterized protein</fullName>
    </submittedName>
</protein>
<feature type="transmembrane region" description="Helical" evidence="2">
    <location>
        <begin position="42"/>
        <end position="71"/>
    </location>
</feature>
<gene>
    <name evidence="3" type="ORF">ACFFRH_13190</name>
</gene>
<keyword evidence="2" id="KW-0472">Membrane</keyword>
<comment type="caution">
    <text evidence="3">The sequence shown here is derived from an EMBL/GenBank/DDBJ whole genome shotgun (WGS) entry which is preliminary data.</text>
</comment>
<accession>A0ABV5TBI5</accession>
<keyword evidence="4" id="KW-1185">Reference proteome</keyword>
<dbReference type="EMBL" id="JBHMBS010000005">
    <property type="protein sequence ID" value="MFB9676444.1"/>
    <property type="molecule type" value="Genomic_DNA"/>
</dbReference>
<keyword evidence="2" id="KW-1133">Transmembrane helix</keyword>
<dbReference type="Proteomes" id="UP001589610">
    <property type="component" value="Unassembled WGS sequence"/>
</dbReference>
<evidence type="ECO:0000313" key="4">
    <source>
        <dbReference type="Proteomes" id="UP001589610"/>
    </source>
</evidence>
<reference evidence="3 4" key="1">
    <citation type="submission" date="2024-09" db="EMBL/GenBank/DDBJ databases">
        <authorList>
            <person name="Sun Q."/>
            <person name="Mori K."/>
        </authorList>
    </citation>
    <scope>NUCLEOTIDE SEQUENCE [LARGE SCALE GENOMIC DNA]</scope>
    <source>
        <strain evidence="3 4">JCM 3028</strain>
    </source>
</reference>
<feature type="compositionally biased region" description="Polar residues" evidence="1">
    <location>
        <begin position="1"/>
        <end position="12"/>
    </location>
</feature>
<organism evidence="3 4">
    <name type="scientific">Streptosporangium vulgare</name>
    <dbReference type="NCBI Taxonomy" id="46190"/>
    <lineage>
        <taxon>Bacteria</taxon>
        <taxon>Bacillati</taxon>
        <taxon>Actinomycetota</taxon>
        <taxon>Actinomycetes</taxon>
        <taxon>Streptosporangiales</taxon>
        <taxon>Streptosporangiaceae</taxon>
        <taxon>Streptosporangium</taxon>
    </lineage>
</organism>
<evidence type="ECO:0000313" key="3">
    <source>
        <dbReference type="EMBL" id="MFB9676444.1"/>
    </source>
</evidence>
<evidence type="ECO:0000256" key="1">
    <source>
        <dbReference type="SAM" id="MobiDB-lite"/>
    </source>
</evidence>
<evidence type="ECO:0000256" key="2">
    <source>
        <dbReference type="SAM" id="Phobius"/>
    </source>
</evidence>
<proteinExistence type="predicted"/>
<dbReference type="RefSeq" id="WP_344747237.1">
    <property type="nucleotide sequence ID" value="NZ_BAAAWW010000122.1"/>
</dbReference>
<keyword evidence="2" id="KW-0812">Transmembrane</keyword>
<name>A0ABV5TBI5_9ACTN</name>